<dbReference type="GO" id="GO:0005737">
    <property type="term" value="C:cytoplasm"/>
    <property type="evidence" value="ECO:0007669"/>
    <property type="project" value="TreeGrafter"/>
</dbReference>
<evidence type="ECO:0000313" key="5">
    <source>
        <dbReference type="Proteomes" id="UP000218231"/>
    </source>
</evidence>
<dbReference type="GO" id="GO:0007165">
    <property type="term" value="P:signal transduction"/>
    <property type="evidence" value="ECO:0007669"/>
    <property type="project" value="TreeGrafter"/>
</dbReference>
<dbReference type="SUPFAM" id="SSF160219">
    <property type="entry name" value="AMPKBI-like"/>
    <property type="match status" value="1"/>
</dbReference>
<evidence type="ECO:0000259" key="3">
    <source>
        <dbReference type="SMART" id="SM01010"/>
    </source>
</evidence>
<dbReference type="Pfam" id="PF04739">
    <property type="entry name" value="AMPKBI"/>
    <property type="match status" value="1"/>
</dbReference>
<dbReference type="AlphaFoldDB" id="A0A2A2LKB2"/>
<dbReference type="InterPro" id="IPR037256">
    <property type="entry name" value="ASC_dom_sf"/>
</dbReference>
<keyword evidence="5" id="KW-1185">Reference proteome</keyword>
<accession>A0A2A2LKB2</accession>
<feature type="region of interest" description="Disordered" evidence="2">
    <location>
        <begin position="1"/>
        <end position="81"/>
    </location>
</feature>
<dbReference type="Gene3D" id="6.20.250.60">
    <property type="match status" value="1"/>
</dbReference>
<reference evidence="4 5" key="1">
    <citation type="journal article" date="2017" name="Curr. Biol.">
        <title>Genome architecture and evolution of a unichromosomal asexual nematode.</title>
        <authorList>
            <person name="Fradin H."/>
            <person name="Zegar C."/>
            <person name="Gutwein M."/>
            <person name="Lucas J."/>
            <person name="Kovtun M."/>
            <person name="Corcoran D."/>
            <person name="Baugh L.R."/>
            <person name="Kiontke K."/>
            <person name="Gunsalus K."/>
            <person name="Fitch D.H."/>
            <person name="Piano F."/>
        </authorList>
    </citation>
    <scope>NUCLEOTIDE SEQUENCE [LARGE SCALE GENOMIC DNA]</scope>
    <source>
        <strain evidence="4">PF1309</strain>
    </source>
</reference>
<proteinExistence type="inferred from homology"/>
<dbReference type="GO" id="GO:0031588">
    <property type="term" value="C:nucleotide-activated protein kinase complex"/>
    <property type="evidence" value="ECO:0007669"/>
    <property type="project" value="TreeGrafter"/>
</dbReference>
<dbReference type="STRING" id="2018661.A0A2A2LKB2"/>
<gene>
    <name evidence="4" type="ORF">WR25_12983</name>
</gene>
<sequence>MGNNQPGGLNNSKRERPGEGTGGQRIRNISGNQQMYSSSNEDGCPVSVFDALDKDLASSNAGEVMRGSPNTQPSHDTPNDRELEKLRSFGQDIPDRKEFSKANNPPHLPPHLLQVILNKDTPVQCDPNVLPEPNHVMLNHLYALSIKDGVMVLSATHSRFDVFVQMHSNSQATFLSPGICFFTLPSHSSIQNRKCLFIQKVMTDLKTLIRWKVESTSSVIPVAQAMFYQLNARKNQVAGGYHLYVTVSARQDLEGGFDCLAWLSISVNGHVIYKARDLWLWNDHSSEEQVIFNGLVRAFTGQLSIGVKIESLLAAIDYEKPHCSRQLLVLCENKSYFVNPDRLVEFGGSLFESWRKRFEDGERRIVEQLDGADLEMLLDATFKYEGLVIHRKNMPRLVTLGQHYHMVPLLRAVEDYLLELPMHPIQQMEMAIELKMARLYTQAENWLKERPSAILEVHEYLRDNGLTLDNLHPKLFDICGITKHYVVI</sequence>
<dbReference type="PANTHER" id="PTHR10343:SF84">
    <property type="entry name" value="5'-AMP-ACTIVATED PROTEIN KINASE SUBUNIT BETA-1"/>
    <property type="match status" value="1"/>
</dbReference>
<dbReference type="OrthoDB" id="531008at2759"/>
<feature type="compositionally biased region" description="Polar residues" evidence="2">
    <location>
        <begin position="1"/>
        <end position="11"/>
    </location>
</feature>
<dbReference type="PANTHER" id="PTHR10343">
    <property type="entry name" value="5'-AMP-ACTIVATED PROTEIN KINASE , BETA SUBUNIT"/>
    <property type="match status" value="1"/>
</dbReference>
<dbReference type="SMART" id="SM01010">
    <property type="entry name" value="AMPKBI"/>
    <property type="match status" value="1"/>
</dbReference>
<protein>
    <recommendedName>
        <fullName evidence="3">Association with the SNF1 complex (ASC) domain-containing protein</fullName>
    </recommendedName>
</protein>
<evidence type="ECO:0000256" key="2">
    <source>
        <dbReference type="SAM" id="MobiDB-lite"/>
    </source>
</evidence>
<name>A0A2A2LKB2_9BILA</name>
<feature type="domain" description="Association with the SNF1 complex (ASC)" evidence="3">
    <location>
        <begin position="82"/>
        <end position="170"/>
    </location>
</feature>
<evidence type="ECO:0000313" key="4">
    <source>
        <dbReference type="EMBL" id="PAV86580.1"/>
    </source>
</evidence>
<dbReference type="EMBL" id="LIAE01006656">
    <property type="protein sequence ID" value="PAV86580.1"/>
    <property type="molecule type" value="Genomic_DNA"/>
</dbReference>
<dbReference type="InterPro" id="IPR006828">
    <property type="entry name" value="ASC_dom"/>
</dbReference>
<feature type="compositionally biased region" description="Polar residues" evidence="2">
    <location>
        <begin position="27"/>
        <end position="41"/>
    </location>
</feature>
<dbReference type="InterPro" id="IPR050827">
    <property type="entry name" value="CRP1_MDG1_kinase"/>
</dbReference>
<evidence type="ECO:0000256" key="1">
    <source>
        <dbReference type="ARBA" id="ARBA00010926"/>
    </source>
</evidence>
<dbReference type="GO" id="GO:0019901">
    <property type="term" value="F:protein kinase binding"/>
    <property type="evidence" value="ECO:0007669"/>
    <property type="project" value="TreeGrafter"/>
</dbReference>
<dbReference type="Proteomes" id="UP000218231">
    <property type="component" value="Unassembled WGS sequence"/>
</dbReference>
<organism evidence="4 5">
    <name type="scientific">Diploscapter pachys</name>
    <dbReference type="NCBI Taxonomy" id="2018661"/>
    <lineage>
        <taxon>Eukaryota</taxon>
        <taxon>Metazoa</taxon>
        <taxon>Ecdysozoa</taxon>
        <taxon>Nematoda</taxon>
        <taxon>Chromadorea</taxon>
        <taxon>Rhabditida</taxon>
        <taxon>Rhabditina</taxon>
        <taxon>Rhabditomorpha</taxon>
        <taxon>Rhabditoidea</taxon>
        <taxon>Rhabditidae</taxon>
        <taxon>Diploscapter</taxon>
    </lineage>
</organism>
<comment type="caution">
    <text evidence="4">The sequence shown here is derived from an EMBL/GenBank/DDBJ whole genome shotgun (WGS) entry which is preliminary data.</text>
</comment>
<comment type="similarity">
    <text evidence="1">Belongs to the 5'-AMP-activated protein kinase beta subunit family.</text>
</comment>
<dbReference type="GO" id="GO:0005634">
    <property type="term" value="C:nucleus"/>
    <property type="evidence" value="ECO:0007669"/>
    <property type="project" value="TreeGrafter"/>
</dbReference>